<organism evidence="2 3">
    <name type="scientific">Paraconiothyrium brasiliense</name>
    <dbReference type="NCBI Taxonomy" id="300254"/>
    <lineage>
        <taxon>Eukaryota</taxon>
        <taxon>Fungi</taxon>
        <taxon>Dikarya</taxon>
        <taxon>Ascomycota</taxon>
        <taxon>Pezizomycotina</taxon>
        <taxon>Dothideomycetes</taxon>
        <taxon>Pleosporomycetidae</taxon>
        <taxon>Pleosporales</taxon>
        <taxon>Massarineae</taxon>
        <taxon>Didymosphaeriaceae</taxon>
        <taxon>Paraconiothyrium</taxon>
    </lineage>
</organism>
<reference evidence="2 3" key="1">
    <citation type="submission" date="2024-02" db="EMBL/GenBank/DDBJ databases">
        <title>De novo assembly and annotation of 12 fungi associated with fruit tree decline syndrome in Ontario, Canada.</title>
        <authorList>
            <person name="Sulman M."/>
            <person name="Ellouze W."/>
            <person name="Ilyukhin E."/>
        </authorList>
    </citation>
    <scope>NUCLEOTIDE SEQUENCE [LARGE SCALE GENOMIC DNA]</scope>
    <source>
        <strain evidence="2 3">M42-189</strain>
    </source>
</reference>
<evidence type="ECO:0000256" key="1">
    <source>
        <dbReference type="SAM" id="Coils"/>
    </source>
</evidence>
<sequence>MTSEPKVCKRTVSCLSVDIKSKAGEFLNDFTRMSTDVNTKRKAPAEEIAARTKAASASAIDLMIADHNIISQAEKHEKALRQLNQVLDKAQKDCQEMVQGNKRLKLDVKSTRDKDNEFRAANNTLTCENQKLRTNLEAEKKQNANLREVLDRVSEEARKEFATQLQQEKTKAVKAEAEREQETKVAKDLRKQLDTMTAQLEKKDVKAASQVVKEKKRADEAEAKLATIQAVFGRTI</sequence>
<evidence type="ECO:0000313" key="3">
    <source>
        <dbReference type="Proteomes" id="UP001521785"/>
    </source>
</evidence>
<keyword evidence="1" id="KW-0175">Coiled coil</keyword>
<keyword evidence="3" id="KW-1185">Reference proteome</keyword>
<gene>
    <name evidence="2" type="ORF">SLS60_008389</name>
</gene>
<comment type="caution">
    <text evidence="2">The sequence shown here is derived from an EMBL/GenBank/DDBJ whole genome shotgun (WGS) entry which is preliminary data.</text>
</comment>
<protein>
    <submittedName>
        <fullName evidence="2">Uncharacterized protein</fullName>
    </submittedName>
</protein>
<dbReference type="Proteomes" id="UP001521785">
    <property type="component" value="Unassembled WGS sequence"/>
</dbReference>
<name>A0ABR3R0G2_9PLEO</name>
<accession>A0ABR3R0G2</accession>
<proteinExistence type="predicted"/>
<feature type="coiled-coil region" evidence="1">
    <location>
        <begin position="73"/>
        <end position="231"/>
    </location>
</feature>
<evidence type="ECO:0000313" key="2">
    <source>
        <dbReference type="EMBL" id="KAL1597901.1"/>
    </source>
</evidence>
<dbReference type="EMBL" id="JAKJXO020000012">
    <property type="protein sequence ID" value="KAL1597901.1"/>
    <property type="molecule type" value="Genomic_DNA"/>
</dbReference>